<evidence type="ECO:0000259" key="2">
    <source>
        <dbReference type="Pfam" id="PF08044"/>
    </source>
</evidence>
<evidence type="ECO:0000313" key="4">
    <source>
        <dbReference type="Proteomes" id="UP001500282"/>
    </source>
</evidence>
<comment type="caution">
    <text evidence="3">The sequence shown here is derived from an EMBL/GenBank/DDBJ whole genome shotgun (WGS) entry which is preliminary data.</text>
</comment>
<keyword evidence="4" id="KW-1185">Reference proteome</keyword>
<organism evidence="3 4">
    <name type="scientific">Streptomyces javensis</name>
    <dbReference type="NCBI Taxonomy" id="114698"/>
    <lineage>
        <taxon>Bacteria</taxon>
        <taxon>Bacillati</taxon>
        <taxon>Actinomycetota</taxon>
        <taxon>Actinomycetes</taxon>
        <taxon>Kitasatosporales</taxon>
        <taxon>Streptomycetaceae</taxon>
        <taxon>Streptomyces</taxon>
        <taxon>Streptomyces violaceusniger group</taxon>
    </lineage>
</organism>
<dbReference type="EMBL" id="BAAAIH010000028">
    <property type="protein sequence ID" value="GAA1282019.1"/>
    <property type="molecule type" value="Genomic_DNA"/>
</dbReference>
<protein>
    <recommendedName>
        <fullName evidence="2">DUF1707 domain-containing protein</fullName>
    </recommendedName>
</protein>
<evidence type="ECO:0000256" key="1">
    <source>
        <dbReference type="SAM" id="MobiDB-lite"/>
    </source>
</evidence>
<dbReference type="PANTHER" id="PTHR40763:SF4">
    <property type="entry name" value="DUF1707 DOMAIN-CONTAINING PROTEIN"/>
    <property type="match status" value="1"/>
</dbReference>
<dbReference type="PANTHER" id="PTHR40763">
    <property type="entry name" value="MEMBRANE PROTEIN-RELATED"/>
    <property type="match status" value="1"/>
</dbReference>
<reference evidence="3 4" key="1">
    <citation type="journal article" date="2019" name="Int. J. Syst. Evol. Microbiol.">
        <title>The Global Catalogue of Microorganisms (GCM) 10K type strain sequencing project: providing services to taxonomists for standard genome sequencing and annotation.</title>
        <authorList>
            <consortium name="The Broad Institute Genomics Platform"/>
            <consortium name="The Broad Institute Genome Sequencing Center for Infectious Disease"/>
            <person name="Wu L."/>
            <person name="Ma J."/>
        </authorList>
    </citation>
    <scope>NUCLEOTIDE SEQUENCE [LARGE SCALE GENOMIC DNA]</scope>
    <source>
        <strain evidence="3 4">JCM 11448</strain>
    </source>
</reference>
<dbReference type="Proteomes" id="UP001500282">
    <property type="component" value="Unassembled WGS sequence"/>
</dbReference>
<gene>
    <name evidence="3" type="ORF">GCM10009579_48170</name>
</gene>
<feature type="compositionally biased region" description="Polar residues" evidence="1">
    <location>
        <begin position="1"/>
        <end position="10"/>
    </location>
</feature>
<proteinExistence type="predicted"/>
<name>A0ABN1X681_9ACTN</name>
<dbReference type="Pfam" id="PF08044">
    <property type="entry name" value="DUF1707"/>
    <property type="match status" value="1"/>
</dbReference>
<feature type="region of interest" description="Disordered" evidence="1">
    <location>
        <begin position="238"/>
        <end position="268"/>
    </location>
</feature>
<feature type="region of interest" description="Disordered" evidence="1">
    <location>
        <begin position="1"/>
        <end position="27"/>
    </location>
</feature>
<dbReference type="InterPro" id="IPR012551">
    <property type="entry name" value="DUF1707_SHOCT-like"/>
</dbReference>
<evidence type="ECO:0000313" key="3">
    <source>
        <dbReference type="EMBL" id="GAA1282019.1"/>
    </source>
</evidence>
<accession>A0ABN1X681</accession>
<feature type="domain" description="DUF1707" evidence="2">
    <location>
        <begin position="20"/>
        <end position="72"/>
    </location>
</feature>
<sequence>MTSAGSSQGASPDLPDPAGMRASDAERERIAEVLREAVAEGRLDMEEFEERLGAAYAARTHGELEPLVRDLPVPGSAAPAPSASPAPAARIGWAERIGGTPTSKWAVAIMGGFQRKGTWTVPRAFTAFAVMGGGEIDLREARFEGRDVVIRCFALMGGVQITVPPDLETHVSGIGLMGGFDHTGSADGDPTGPRVTVTGLALFGGVSVERKLRKEEHKRMKEERRRLKAERREELRAERRELRGARRDERRDERAERRLSLEKERRED</sequence>